<feature type="signal peptide" evidence="2">
    <location>
        <begin position="1"/>
        <end position="25"/>
    </location>
</feature>
<keyword evidence="2" id="KW-0732">Signal</keyword>
<feature type="chain" id="PRO_5045471501" description="ATP/GTP-binding protein" evidence="2">
    <location>
        <begin position="26"/>
        <end position="296"/>
    </location>
</feature>
<evidence type="ECO:0000313" key="4">
    <source>
        <dbReference type="Proteomes" id="UP001501777"/>
    </source>
</evidence>
<proteinExistence type="predicted"/>
<reference evidence="3 4" key="1">
    <citation type="journal article" date="2019" name="Int. J. Syst. Evol. Microbiol.">
        <title>The Global Catalogue of Microorganisms (GCM) 10K type strain sequencing project: providing services to taxonomists for standard genome sequencing and annotation.</title>
        <authorList>
            <consortium name="The Broad Institute Genomics Platform"/>
            <consortium name="The Broad Institute Genome Sequencing Center for Infectious Disease"/>
            <person name="Wu L."/>
            <person name="Ma J."/>
        </authorList>
    </citation>
    <scope>NUCLEOTIDE SEQUENCE [LARGE SCALE GENOMIC DNA]</scope>
    <source>
        <strain evidence="3 4">JCM 4395</strain>
    </source>
</reference>
<protein>
    <recommendedName>
        <fullName evidence="5">ATP/GTP-binding protein</fullName>
    </recommendedName>
</protein>
<comment type="caution">
    <text evidence="3">The sequence shown here is derived from an EMBL/GenBank/DDBJ whole genome shotgun (WGS) entry which is preliminary data.</text>
</comment>
<dbReference type="EMBL" id="BAAASG010000031">
    <property type="protein sequence ID" value="GAA2522996.1"/>
    <property type="molecule type" value="Genomic_DNA"/>
</dbReference>
<name>A0ABN3NIA6_STRLO</name>
<dbReference type="Proteomes" id="UP001501777">
    <property type="component" value="Unassembled WGS sequence"/>
</dbReference>
<sequence>MLRRLPLAVLMAVAAVSATAGPASAGDDPVIGGDCQGTSKFVTVCRQEPGTSSGSPQQGGNSSTGSGKKGKPAPQTCTVQKLDPQPPASDPVWDGHKPGNGAIYVRVCLSDTLAAATGAQIVPQVFWAAGAPAVNVDPEQLAREAVDKMLLTGPDIASPRADGRYVVGMPMWMWVDQSPTTFGPNTASATLAGVTVTATAKVSSISWAMGDGNDPVVCNGPGTKYQSSMGKAKSPDCGYVYQDASTQANGGKFHGTATATWTVNWQVTAGPAENGQFNEVRQSNFAVNVREVQVLN</sequence>
<evidence type="ECO:0000313" key="3">
    <source>
        <dbReference type="EMBL" id="GAA2522996.1"/>
    </source>
</evidence>
<evidence type="ECO:0000256" key="2">
    <source>
        <dbReference type="SAM" id="SignalP"/>
    </source>
</evidence>
<gene>
    <name evidence="3" type="ORF">GCM10010276_87590</name>
</gene>
<keyword evidence="4" id="KW-1185">Reference proteome</keyword>
<feature type="compositionally biased region" description="Low complexity" evidence="1">
    <location>
        <begin position="49"/>
        <end position="66"/>
    </location>
</feature>
<organism evidence="3 4">
    <name type="scientific">Streptomyces longisporus</name>
    <dbReference type="NCBI Taxonomy" id="1948"/>
    <lineage>
        <taxon>Bacteria</taxon>
        <taxon>Bacillati</taxon>
        <taxon>Actinomycetota</taxon>
        <taxon>Actinomycetes</taxon>
        <taxon>Kitasatosporales</taxon>
        <taxon>Streptomycetaceae</taxon>
        <taxon>Streptomyces</taxon>
    </lineage>
</organism>
<accession>A0ABN3NIA6</accession>
<evidence type="ECO:0008006" key="5">
    <source>
        <dbReference type="Google" id="ProtNLM"/>
    </source>
</evidence>
<evidence type="ECO:0000256" key="1">
    <source>
        <dbReference type="SAM" id="MobiDB-lite"/>
    </source>
</evidence>
<feature type="region of interest" description="Disordered" evidence="1">
    <location>
        <begin position="46"/>
        <end position="95"/>
    </location>
</feature>
<dbReference type="RefSeq" id="WP_344406877.1">
    <property type="nucleotide sequence ID" value="NZ_BAAASG010000031.1"/>
</dbReference>